<dbReference type="RefSeq" id="WP_061930081.1">
    <property type="nucleotide sequence ID" value="NZ_JABCQN010000003.1"/>
</dbReference>
<dbReference type="InterPro" id="IPR001851">
    <property type="entry name" value="ABC_transp_permease"/>
</dbReference>
<dbReference type="Pfam" id="PF02653">
    <property type="entry name" value="BPD_transp_2"/>
    <property type="match status" value="1"/>
</dbReference>
<evidence type="ECO:0000256" key="3">
    <source>
        <dbReference type="ARBA" id="ARBA00022692"/>
    </source>
</evidence>
<keyword evidence="4 6" id="KW-1133">Transmembrane helix</keyword>
<reference evidence="7" key="2">
    <citation type="submission" date="2020-11" db="EMBL/GenBank/DDBJ databases">
        <title>Description of novel Gluconobacter species.</title>
        <authorList>
            <person name="Cleenwerck I."/>
            <person name="Cnockaert M."/>
            <person name="Borremans W."/>
            <person name="Wieme A.D."/>
            <person name="De Vuyst L."/>
            <person name="Vandamme P."/>
        </authorList>
    </citation>
    <scope>NUCLEOTIDE SEQUENCE</scope>
    <source>
        <strain evidence="7">R71697</strain>
    </source>
</reference>
<feature type="transmembrane region" description="Helical" evidence="6">
    <location>
        <begin position="143"/>
        <end position="160"/>
    </location>
</feature>
<dbReference type="GO" id="GO:0005886">
    <property type="term" value="C:plasma membrane"/>
    <property type="evidence" value="ECO:0007669"/>
    <property type="project" value="UniProtKB-SubCell"/>
</dbReference>
<name>A0A9Q2FLD6_GLUJA</name>
<protein>
    <submittedName>
        <fullName evidence="7">ABC transporter permease</fullName>
    </submittedName>
</protein>
<feature type="transmembrane region" description="Helical" evidence="6">
    <location>
        <begin position="86"/>
        <end position="106"/>
    </location>
</feature>
<dbReference type="EMBL" id="JABCQN010000003">
    <property type="protein sequence ID" value="MBF0870991.1"/>
    <property type="molecule type" value="Genomic_DNA"/>
</dbReference>
<comment type="subcellular location">
    <subcellularLocation>
        <location evidence="1">Cell membrane</location>
        <topology evidence="1">Multi-pass membrane protein</topology>
    </subcellularLocation>
</comment>
<organism evidence="7 8">
    <name type="scientific">Gluconobacter japonicus</name>
    <dbReference type="NCBI Taxonomy" id="376620"/>
    <lineage>
        <taxon>Bacteria</taxon>
        <taxon>Pseudomonadati</taxon>
        <taxon>Pseudomonadota</taxon>
        <taxon>Alphaproteobacteria</taxon>
        <taxon>Acetobacterales</taxon>
        <taxon>Acetobacteraceae</taxon>
        <taxon>Gluconobacter</taxon>
    </lineage>
</organism>
<feature type="transmembrane region" description="Helical" evidence="6">
    <location>
        <begin position="60"/>
        <end position="80"/>
    </location>
</feature>
<dbReference type="CDD" id="cd06580">
    <property type="entry name" value="TM_PBP1_transp_TpRbsC_like"/>
    <property type="match status" value="1"/>
</dbReference>
<evidence type="ECO:0000256" key="6">
    <source>
        <dbReference type="SAM" id="Phobius"/>
    </source>
</evidence>
<proteinExistence type="predicted"/>
<dbReference type="AlphaFoldDB" id="A0A9Q2FLD6"/>
<dbReference type="PANTHER" id="PTHR43370:SF2">
    <property type="entry name" value="ABC TRANSPORTER PERMEASE PROTEIN"/>
    <property type="match status" value="1"/>
</dbReference>
<reference evidence="7" key="1">
    <citation type="submission" date="2020-04" db="EMBL/GenBank/DDBJ databases">
        <authorList>
            <person name="Sombolestani A."/>
        </authorList>
    </citation>
    <scope>NUCLEOTIDE SEQUENCE</scope>
    <source>
        <strain evidence="7">R71697</strain>
    </source>
</reference>
<dbReference type="PANTHER" id="PTHR43370">
    <property type="entry name" value="SUGAR ABC TRANSPORTER INTEGRAL MEMBRANE PROTEIN-RELATED"/>
    <property type="match status" value="1"/>
</dbReference>
<evidence type="ECO:0000256" key="2">
    <source>
        <dbReference type="ARBA" id="ARBA00022475"/>
    </source>
</evidence>
<gene>
    <name evidence="7" type="ORF">HKD32_09040</name>
</gene>
<dbReference type="Proteomes" id="UP000661006">
    <property type="component" value="Unassembled WGS sequence"/>
</dbReference>
<evidence type="ECO:0000313" key="8">
    <source>
        <dbReference type="Proteomes" id="UP000661006"/>
    </source>
</evidence>
<evidence type="ECO:0000256" key="5">
    <source>
        <dbReference type="ARBA" id="ARBA00023136"/>
    </source>
</evidence>
<evidence type="ECO:0000313" key="7">
    <source>
        <dbReference type="EMBL" id="MBF0870991.1"/>
    </source>
</evidence>
<evidence type="ECO:0000256" key="1">
    <source>
        <dbReference type="ARBA" id="ARBA00004651"/>
    </source>
</evidence>
<evidence type="ECO:0000256" key="4">
    <source>
        <dbReference type="ARBA" id="ARBA00022989"/>
    </source>
</evidence>
<keyword evidence="5 6" id="KW-0472">Membrane</keyword>
<comment type="caution">
    <text evidence="7">The sequence shown here is derived from an EMBL/GenBank/DDBJ whole genome shotgun (WGS) entry which is preliminary data.</text>
</comment>
<sequence length="311" mass="31478">MALLSDLLGHAVLSGSVLALGALGEVIAERAGVLDLGVEGLMSLGAVVAVMTVTATPHPWLGLLAAGLVGGLGAGVLALSSVVLRANQVLCGVAITFLGLGLSSVIGRSVAGIPVSAVFEPVSIPVFSSIPVIGPAFFSQNVLVYLIYLVLPGLVHFWMFRTRSGLDLRAVGENPAAADAVGVPVMQLRALAVILGGVLAGLAGADLTLAVVPVWSDGMIAGRGWIAVALVIFAGYRPVVAVLSGLLFGLVTAVGFMGQARGWPVAPAILNTLPYLGTVACIIVPMLAFAKLRSAMAAPAALGTPYYRSGR</sequence>
<keyword evidence="2" id="KW-1003">Cell membrane</keyword>
<feature type="transmembrane region" description="Helical" evidence="6">
    <location>
        <begin position="190"/>
        <end position="212"/>
    </location>
</feature>
<keyword evidence="3 6" id="KW-0812">Transmembrane</keyword>
<feature type="transmembrane region" description="Helical" evidence="6">
    <location>
        <begin position="272"/>
        <end position="290"/>
    </location>
</feature>
<accession>A0A9Q2FLD6</accession>
<feature type="transmembrane region" description="Helical" evidence="6">
    <location>
        <begin position="218"/>
        <end position="236"/>
    </location>
</feature>
<dbReference type="GeneID" id="81474842"/>
<dbReference type="GO" id="GO:0022857">
    <property type="term" value="F:transmembrane transporter activity"/>
    <property type="evidence" value="ECO:0007669"/>
    <property type="project" value="InterPro"/>
</dbReference>